<dbReference type="Proteomes" id="UP000269396">
    <property type="component" value="Unassembled WGS sequence"/>
</dbReference>
<sequence length="44" mass="5458">MLQQYFVVNNQPYQMIKQVEDGNYHRRKTDRMNNNCTMEDMEMI</sequence>
<dbReference type="EMBL" id="UZAL01026768">
    <property type="protein sequence ID" value="VDP25848.1"/>
    <property type="molecule type" value="Genomic_DNA"/>
</dbReference>
<keyword evidence="2" id="KW-1185">Reference proteome</keyword>
<gene>
    <name evidence="1" type="ORF">SMTD_LOCUS4905</name>
</gene>
<dbReference type="AlphaFoldDB" id="A0A3P8CWW0"/>
<evidence type="ECO:0000313" key="1">
    <source>
        <dbReference type="EMBL" id="VDP25848.1"/>
    </source>
</evidence>
<protein>
    <submittedName>
        <fullName evidence="1">Uncharacterized protein</fullName>
    </submittedName>
</protein>
<reference evidence="1 2" key="1">
    <citation type="submission" date="2018-11" db="EMBL/GenBank/DDBJ databases">
        <authorList>
            <consortium name="Pathogen Informatics"/>
        </authorList>
    </citation>
    <scope>NUCLEOTIDE SEQUENCE [LARGE SCALE GENOMIC DNA]</scope>
    <source>
        <strain>Denwood</strain>
        <strain evidence="2">Zambia</strain>
    </source>
</reference>
<accession>A0A3P8CWW0</accession>
<proteinExistence type="predicted"/>
<evidence type="ECO:0000313" key="2">
    <source>
        <dbReference type="Proteomes" id="UP000269396"/>
    </source>
</evidence>
<organism evidence="1 2">
    <name type="scientific">Schistosoma mattheei</name>
    <dbReference type="NCBI Taxonomy" id="31246"/>
    <lineage>
        <taxon>Eukaryota</taxon>
        <taxon>Metazoa</taxon>
        <taxon>Spiralia</taxon>
        <taxon>Lophotrochozoa</taxon>
        <taxon>Platyhelminthes</taxon>
        <taxon>Trematoda</taxon>
        <taxon>Digenea</taxon>
        <taxon>Strigeidida</taxon>
        <taxon>Schistosomatoidea</taxon>
        <taxon>Schistosomatidae</taxon>
        <taxon>Schistosoma</taxon>
    </lineage>
</organism>
<name>A0A3P8CWW0_9TREM</name>